<dbReference type="Pfam" id="PF00004">
    <property type="entry name" value="AAA"/>
    <property type="match status" value="1"/>
</dbReference>
<dbReference type="Gene3D" id="3.40.50.300">
    <property type="entry name" value="P-loop containing nucleotide triphosphate hydrolases"/>
    <property type="match status" value="2"/>
</dbReference>
<organism evidence="6 7">
    <name type="scientific">Candidatus Falkowbacteria bacterium CG10_big_fil_rev_8_21_14_0_10_39_11</name>
    <dbReference type="NCBI Taxonomy" id="1974565"/>
    <lineage>
        <taxon>Bacteria</taxon>
        <taxon>Candidatus Falkowiibacteriota</taxon>
    </lineage>
</organism>
<dbReference type="GO" id="GO:0008233">
    <property type="term" value="F:peptidase activity"/>
    <property type="evidence" value="ECO:0007669"/>
    <property type="project" value="UniProtKB-KW"/>
</dbReference>
<dbReference type="GO" id="GO:0005737">
    <property type="term" value="C:cytoplasm"/>
    <property type="evidence" value="ECO:0007669"/>
    <property type="project" value="TreeGrafter"/>
</dbReference>
<dbReference type="InterPro" id="IPR019489">
    <property type="entry name" value="Clp_ATPase_C"/>
</dbReference>
<dbReference type="PANTHER" id="PTHR11638">
    <property type="entry name" value="ATP-DEPENDENT CLP PROTEASE"/>
    <property type="match status" value="1"/>
</dbReference>
<dbReference type="InterPro" id="IPR001270">
    <property type="entry name" value="ClpA/B"/>
</dbReference>
<dbReference type="GO" id="GO:0034605">
    <property type="term" value="P:cellular response to heat"/>
    <property type="evidence" value="ECO:0007669"/>
    <property type="project" value="TreeGrafter"/>
</dbReference>
<dbReference type="PANTHER" id="PTHR11638:SF18">
    <property type="entry name" value="HEAT SHOCK PROTEIN 104"/>
    <property type="match status" value="1"/>
</dbReference>
<evidence type="ECO:0000313" key="6">
    <source>
        <dbReference type="EMBL" id="PIR94534.1"/>
    </source>
</evidence>
<dbReference type="InterPro" id="IPR003593">
    <property type="entry name" value="AAA+_ATPase"/>
</dbReference>
<dbReference type="GO" id="GO:0005524">
    <property type="term" value="F:ATP binding"/>
    <property type="evidence" value="ECO:0007669"/>
    <property type="project" value="UniProtKB-KW"/>
</dbReference>
<gene>
    <name evidence="6" type="ORF">COT97_00620</name>
</gene>
<dbReference type="Pfam" id="PF17871">
    <property type="entry name" value="AAA_lid_9"/>
    <property type="match status" value="1"/>
</dbReference>
<dbReference type="CDD" id="cd19499">
    <property type="entry name" value="RecA-like_ClpB_Hsp104-like"/>
    <property type="match status" value="1"/>
</dbReference>
<dbReference type="InterPro" id="IPR027417">
    <property type="entry name" value="P-loop_NTPase"/>
</dbReference>
<dbReference type="SUPFAM" id="SSF52540">
    <property type="entry name" value="P-loop containing nucleoside triphosphate hydrolases"/>
    <property type="match status" value="2"/>
</dbReference>
<name>A0A2H0V602_9BACT</name>
<dbReference type="InterPro" id="IPR050130">
    <property type="entry name" value="ClpA_ClpB"/>
</dbReference>
<feature type="domain" description="AAA+ ATPase" evidence="5">
    <location>
        <begin position="553"/>
        <end position="719"/>
    </location>
</feature>
<proteinExistence type="predicted"/>
<dbReference type="PROSITE" id="PS00870">
    <property type="entry name" value="CLPAB_1"/>
    <property type="match status" value="1"/>
</dbReference>
<dbReference type="Gene3D" id="1.10.1780.10">
    <property type="entry name" value="Clp, N-terminal domain"/>
    <property type="match status" value="1"/>
</dbReference>
<reference evidence="7" key="1">
    <citation type="submission" date="2017-09" db="EMBL/GenBank/DDBJ databases">
        <title>Depth-based differentiation of microbial function through sediment-hosted aquifers and enrichment of novel symbionts in the deep terrestrial subsurface.</title>
        <authorList>
            <person name="Probst A.J."/>
            <person name="Ladd B."/>
            <person name="Jarett J.K."/>
            <person name="Geller-Mcgrath D.E."/>
            <person name="Sieber C.M.K."/>
            <person name="Emerson J.B."/>
            <person name="Anantharaman K."/>
            <person name="Thomas B.C."/>
            <person name="Malmstrom R."/>
            <person name="Stieglmeier M."/>
            <person name="Klingl A."/>
            <person name="Woyke T."/>
            <person name="Ryan C.M."/>
            <person name="Banfield J.F."/>
        </authorList>
    </citation>
    <scope>NUCLEOTIDE SEQUENCE [LARGE SCALE GENOMIC DNA]</scope>
</reference>
<dbReference type="Proteomes" id="UP000229901">
    <property type="component" value="Unassembled WGS sequence"/>
</dbReference>
<comment type="caution">
    <text evidence="6">The sequence shown here is derived from an EMBL/GenBank/DDBJ whole genome shotgun (WGS) entry which is preliminary data.</text>
</comment>
<dbReference type="InterPro" id="IPR018368">
    <property type="entry name" value="ClpA/B_CS1"/>
</dbReference>
<keyword evidence="1" id="KW-0677">Repeat</keyword>
<dbReference type="InterPro" id="IPR036628">
    <property type="entry name" value="Clp_N_dom_sf"/>
</dbReference>
<sequence>MNINEKFSDNLMSCLREANKMAVKMNYKQVPINIFLVALFSQKGSLAYDFLAQQKIQLADIRKILLDKVHQNKKPKSEIKSINDLLLKSIQMARRYQHFHLGTEHCLFVLLENPPHELDYLIKLYRLPLKKMQTQLESLLKGNSKFPDLTRALGGNMEETPMDTGEFEDHPEQQNVIDHFSTNLTDENFQKNINPVINRDDELERLIHIVSRKDKNNPIILGDAGVGKTALVEGLAKKILNGDVPHILKNKKILSLDLGSMIAGTMYRGDFENRLKVIVDEVKNDPDVIVFIDEIHNIVGAGSSQGTMDAANLLKPLLARGELRCIGATTHEEYKKFIEKDPALERRFQVVNLREPSPAETRSILDGIVGNYEKFHHVKFSTEALQSAIDLSVQYIQDKLLPDKAIDLIDEAAAAKKINRQNSKDFNDLHLTEQQIKELKLQKKQAIEVEDFNLAIKIKKQEKALTDNFVGQKDSVFLNLAQQPPIISAEDIQSVVAKKTRIPLADLQLSKIGRLKKTHVKLKKDIMGQDQAIEAIMAQLRRSYSGLTDENRPLGSFLFLGPSGVGKTFTAKKLAQEVFGDPEAFVRIDMSEFGEKFNASKLIGAPAGYVGYREGNKLTDSVKKRPFSLVLFDEIEKAHADVLNLLLQLLEEGHLTDATGKKINFKNTIIVMTSNIGLRKFDKNTSLGFGRDDNQENLHESVMEEVKRAFRPEFLNRIDNTIFFNHLDKAAIKKILRLNIKSKLNKLEKNGLIVGFDTNLIENMAEDCLKMNLGARSVEKILTKHLDEQIQKIIASK</sequence>
<keyword evidence="6" id="KW-0378">Hydrolase</keyword>
<dbReference type="InterPro" id="IPR041546">
    <property type="entry name" value="ClpA/ClpB_AAA_lid"/>
</dbReference>
<dbReference type="Pfam" id="PF07724">
    <property type="entry name" value="AAA_2"/>
    <property type="match status" value="1"/>
</dbReference>
<evidence type="ECO:0000259" key="5">
    <source>
        <dbReference type="SMART" id="SM00382"/>
    </source>
</evidence>
<keyword evidence="4" id="KW-0143">Chaperone</keyword>
<dbReference type="InterPro" id="IPR003959">
    <property type="entry name" value="ATPase_AAA_core"/>
</dbReference>
<protein>
    <submittedName>
        <fullName evidence="6">ATP-dependent Clp protease ATP-binding subunit ClpC</fullName>
    </submittedName>
</protein>
<evidence type="ECO:0000256" key="4">
    <source>
        <dbReference type="ARBA" id="ARBA00023186"/>
    </source>
</evidence>
<dbReference type="GO" id="GO:0016887">
    <property type="term" value="F:ATP hydrolysis activity"/>
    <property type="evidence" value="ECO:0007669"/>
    <property type="project" value="InterPro"/>
</dbReference>
<dbReference type="CDD" id="cd00009">
    <property type="entry name" value="AAA"/>
    <property type="match status" value="1"/>
</dbReference>
<evidence type="ECO:0000256" key="2">
    <source>
        <dbReference type="ARBA" id="ARBA00022741"/>
    </source>
</evidence>
<dbReference type="Gene3D" id="1.10.8.60">
    <property type="match status" value="1"/>
</dbReference>
<evidence type="ECO:0000313" key="7">
    <source>
        <dbReference type="Proteomes" id="UP000229901"/>
    </source>
</evidence>
<dbReference type="EMBL" id="PFAP01000003">
    <property type="protein sequence ID" value="PIR94534.1"/>
    <property type="molecule type" value="Genomic_DNA"/>
</dbReference>
<dbReference type="AlphaFoldDB" id="A0A2H0V602"/>
<evidence type="ECO:0000256" key="1">
    <source>
        <dbReference type="ARBA" id="ARBA00022737"/>
    </source>
</evidence>
<keyword evidence="3 6" id="KW-0067">ATP-binding</keyword>
<keyword evidence="2" id="KW-0547">Nucleotide-binding</keyword>
<dbReference type="Pfam" id="PF10431">
    <property type="entry name" value="ClpB_D2-small"/>
    <property type="match status" value="1"/>
</dbReference>
<dbReference type="Gene3D" id="4.10.860.10">
    <property type="entry name" value="UVR domain"/>
    <property type="match status" value="1"/>
</dbReference>
<feature type="domain" description="AAA+ ATPase" evidence="5">
    <location>
        <begin position="214"/>
        <end position="356"/>
    </location>
</feature>
<evidence type="ECO:0000256" key="3">
    <source>
        <dbReference type="ARBA" id="ARBA00022840"/>
    </source>
</evidence>
<accession>A0A2H0V602</accession>
<dbReference type="GO" id="GO:0006508">
    <property type="term" value="P:proteolysis"/>
    <property type="evidence" value="ECO:0007669"/>
    <property type="project" value="UniProtKB-KW"/>
</dbReference>
<dbReference type="PRINTS" id="PR00300">
    <property type="entry name" value="CLPPROTEASEA"/>
</dbReference>
<dbReference type="FunFam" id="3.40.50.300:FF:000010">
    <property type="entry name" value="Chaperone clpB 1, putative"/>
    <property type="match status" value="1"/>
</dbReference>
<keyword evidence="6" id="KW-0645">Protease</keyword>
<dbReference type="FunFam" id="3.40.50.300:FF:000025">
    <property type="entry name" value="ATP-dependent Clp protease subunit"/>
    <property type="match status" value="1"/>
</dbReference>
<dbReference type="SUPFAM" id="SSF81923">
    <property type="entry name" value="Double Clp-N motif"/>
    <property type="match status" value="2"/>
</dbReference>
<dbReference type="SMART" id="SM00382">
    <property type="entry name" value="AAA"/>
    <property type="match status" value="2"/>
</dbReference>